<dbReference type="GO" id="GO:0019441">
    <property type="term" value="P:L-tryptophan catabolic process to kynurenine"/>
    <property type="evidence" value="ECO:0007669"/>
    <property type="project" value="InterPro"/>
</dbReference>
<accession>A0A0J6D120</accession>
<dbReference type="PANTHER" id="PTHR31118">
    <property type="entry name" value="CYCLASE-LIKE PROTEIN 2"/>
    <property type="match status" value="1"/>
</dbReference>
<evidence type="ECO:0000256" key="9">
    <source>
        <dbReference type="ARBA" id="ARBA00023079"/>
    </source>
</evidence>
<evidence type="ECO:0000256" key="1">
    <source>
        <dbReference type="ARBA" id="ARBA00001947"/>
    </source>
</evidence>
<evidence type="ECO:0000256" key="4">
    <source>
        <dbReference type="ARBA" id="ARBA00012930"/>
    </source>
</evidence>
<dbReference type="AlphaFoldDB" id="A0A0J6D120"/>
<reference evidence="12" key="1">
    <citation type="submission" date="2015-06" db="EMBL/GenBank/DDBJ databases">
        <authorList>
            <person name="Liu B."/>
            <person name="Wang J."/>
            <person name="Zhu Y."/>
            <person name="Liu G."/>
            <person name="Chen Q."/>
            <person name="Zheng C."/>
            <person name="Che J."/>
            <person name="Ge C."/>
            <person name="Shi H."/>
            <person name="Pan Z."/>
            <person name="Liu X."/>
        </authorList>
    </citation>
    <scope>NUCLEOTIDE SEQUENCE [LARGE SCALE GENOMIC DNA]</scope>
    <source>
        <strain evidence="12">DSM 16346</strain>
    </source>
</reference>
<dbReference type="PATRIC" id="fig|157733.3.peg.3686"/>
<evidence type="ECO:0000313" key="12">
    <source>
        <dbReference type="EMBL" id="KMM39003.1"/>
    </source>
</evidence>
<dbReference type="InterPro" id="IPR037175">
    <property type="entry name" value="KFase_sf"/>
</dbReference>
<dbReference type="GO" id="GO:0046872">
    <property type="term" value="F:metal ion binding"/>
    <property type="evidence" value="ECO:0007669"/>
    <property type="project" value="UniProtKB-KW"/>
</dbReference>
<dbReference type="PANTHER" id="PTHR31118:SF32">
    <property type="entry name" value="KYNURENINE FORMAMIDASE"/>
    <property type="match status" value="1"/>
</dbReference>
<keyword evidence="7" id="KW-0378">Hydrolase</keyword>
<evidence type="ECO:0000256" key="11">
    <source>
        <dbReference type="ARBA" id="ARBA00060547"/>
    </source>
</evidence>
<comment type="caution">
    <text evidence="12">The sequence shown here is derived from an EMBL/GenBank/DDBJ whole genome shotgun (WGS) entry which is preliminary data.</text>
</comment>
<dbReference type="EMBL" id="LELK01000001">
    <property type="protein sequence ID" value="KMM39003.1"/>
    <property type="molecule type" value="Genomic_DNA"/>
</dbReference>
<evidence type="ECO:0000256" key="10">
    <source>
        <dbReference type="ARBA" id="ARBA00048496"/>
    </source>
</evidence>
<protein>
    <recommendedName>
        <fullName evidence="5">Kynurenine formamidase</fullName>
        <ecNumber evidence="4">3.5.1.9</ecNumber>
    </recommendedName>
</protein>
<keyword evidence="9" id="KW-0823">Tryptophan catabolism</keyword>
<evidence type="ECO:0000256" key="3">
    <source>
        <dbReference type="ARBA" id="ARBA00011738"/>
    </source>
</evidence>
<dbReference type="Pfam" id="PF04199">
    <property type="entry name" value="Cyclase"/>
    <property type="match status" value="1"/>
</dbReference>
<evidence type="ECO:0000256" key="2">
    <source>
        <dbReference type="ARBA" id="ARBA00002204"/>
    </source>
</evidence>
<dbReference type="EC" id="3.5.1.9" evidence="4"/>
<dbReference type="Gene3D" id="3.50.30.50">
    <property type="entry name" value="Putative cyclase"/>
    <property type="match status" value="1"/>
</dbReference>
<proteinExistence type="predicted"/>
<dbReference type="InterPro" id="IPR007325">
    <property type="entry name" value="KFase/CYL"/>
</dbReference>
<dbReference type="SUPFAM" id="SSF102198">
    <property type="entry name" value="Putative cyclase"/>
    <property type="match status" value="1"/>
</dbReference>
<keyword evidence="6" id="KW-0479">Metal-binding</keyword>
<keyword evidence="13" id="KW-1185">Reference proteome</keyword>
<evidence type="ECO:0000256" key="6">
    <source>
        <dbReference type="ARBA" id="ARBA00022723"/>
    </source>
</evidence>
<name>A0A0J6D120_9BACL</name>
<organism evidence="12 13">
    <name type="scientific">Guptibacillus hwajinpoensis</name>
    <dbReference type="NCBI Taxonomy" id="208199"/>
    <lineage>
        <taxon>Bacteria</taxon>
        <taxon>Bacillati</taxon>
        <taxon>Bacillota</taxon>
        <taxon>Bacilli</taxon>
        <taxon>Bacillales</taxon>
        <taxon>Guptibacillaceae</taxon>
        <taxon>Guptibacillus</taxon>
    </lineage>
</organism>
<dbReference type="STRING" id="157733.AB986_07120"/>
<dbReference type="RefSeq" id="WP_048310173.1">
    <property type="nucleotide sequence ID" value="NZ_CP119526.1"/>
</dbReference>
<evidence type="ECO:0000256" key="5">
    <source>
        <dbReference type="ARBA" id="ARBA00014889"/>
    </source>
</evidence>
<dbReference type="Proteomes" id="UP000035996">
    <property type="component" value="Unassembled WGS sequence"/>
</dbReference>
<evidence type="ECO:0000313" key="13">
    <source>
        <dbReference type="Proteomes" id="UP000035996"/>
    </source>
</evidence>
<keyword evidence="8" id="KW-0862">Zinc</keyword>
<evidence type="ECO:0000256" key="7">
    <source>
        <dbReference type="ARBA" id="ARBA00022801"/>
    </source>
</evidence>
<gene>
    <name evidence="12" type="ORF">AB986_07120</name>
</gene>
<comment type="catalytic activity">
    <reaction evidence="10">
        <text>N-formyl-L-kynurenine + H2O = L-kynurenine + formate + H(+)</text>
        <dbReference type="Rhea" id="RHEA:13009"/>
        <dbReference type="ChEBI" id="CHEBI:15377"/>
        <dbReference type="ChEBI" id="CHEBI:15378"/>
        <dbReference type="ChEBI" id="CHEBI:15740"/>
        <dbReference type="ChEBI" id="CHEBI:57959"/>
        <dbReference type="ChEBI" id="CHEBI:58629"/>
        <dbReference type="EC" id="3.5.1.9"/>
    </reaction>
</comment>
<dbReference type="OrthoDB" id="9796085at2"/>
<sequence>MKMYDVSAPIFNGMPVYKNKEEKQPEINTTTNGHVTESRLSLDVHTGTHVDAPLHMMNDGATFETINMEDLVGQAKVIDVTNVKGAISDKDIESEDIQEGDFILFKSQNSFEDEFNFEFVFVGEDAARYLAERNIRGVGVDGLGIERSQPEHPTHRSLFEKDVIIMEGLRLKDVAAGQYFMVAAPLKLQGTDASPARVLLFDGLKEA</sequence>
<evidence type="ECO:0000256" key="8">
    <source>
        <dbReference type="ARBA" id="ARBA00022833"/>
    </source>
</evidence>
<comment type="function">
    <text evidence="2">Catalyzes the hydrolysis of N-formyl-L-kynurenine to L-kynurenine, the second step in the kynurenine pathway of tryptophan degradation.</text>
</comment>
<dbReference type="GO" id="GO:0004061">
    <property type="term" value="F:arylformamidase activity"/>
    <property type="evidence" value="ECO:0007669"/>
    <property type="project" value="UniProtKB-EC"/>
</dbReference>
<comment type="cofactor">
    <cofactor evidence="1">
        <name>Zn(2+)</name>
        <dbReference type="ChEBI" id="CHEBI:29105"/>
    </cofactor>
</comment>
<comment type="subunit">
    <text evidence="3">Homodimer.</text>
</comment>
<comment type="pathway">
    <text evidence="11">Amino-acid degradation; L-tryptophan degradation via kynurenine pathway; L-kynurenine from L-tryptophan: step 2/2.</text>
</comment>
<dbReference type="FunFam" id="3.50.30.50:FF:000001">
    <property type="entry name" value="Kynurenine formamidase"/>
    <property type="match status" value="1"/>
</dbReference>